<evidence type="ECO:0008006" key="3">
    <source>
        <dbReference type="Google" id="ProtNLM"/>
    </source>
</evidence>
<name>A0A418SJJ1_9RHOB</name>
<proteinExistence type="predicted"/>
<dbReference type="Proteomes" id="UP000283786">
    <property type="component" value="Chromosome"/>
</dbReference>
<dbReference type="KEGG" id="palw:PSAL_031670"/>
<dbReference type="EMBL" id="CP060436">
    <property type="protein sequence ID" value="QPM91905.1"/>
    <property type="molecule type" value="Genomic_DNA"/>
</dbReference>
<gene>
    <name evidence="1" type="ORF">PSAL_031670</name>
</gene>
<organism evidence="1 2">
    <name type="scientific">Pseudooceanicola algae</name>
    <dbReference type="NCBI Taxonomy" id="1537215"/>
    <lineage>
        <taxon>Bacteria</taxon>
        <taxon>Pseudomonadati</taxon>
        <taxon>Pseudomonadota</taxon>
        <taxon>Alphaproteobacteria</taxon>
        <taxon>Rhodobacterales</taxon>
        <taxon>Paracoccaceae</taxon>
        <taxon>Pseudooceanicola</taxon>
    </lineage>
</organism>
<sequence length="46" mass="4898">MSKFLPVLFALGLVGGLSACAQPEEEVIMVAPEPISSEPVYTGKYK</sequence>
<accession>A0A418SJJ1</accession>
<dbReference type="RefSeq" id="WP_196222727.1">
    <property type="nucleotide sequence ID" value="NZ_CP060436.1"/>
</dbReference>
<dbReference type="AlphaFoldDB" id="A0A418SJJ1"/>
<reference evidence="1 2" key="1">
    <citation type="submission" date="2020-08" db="EMBL/GenBank/DDBJ databases">
        <title>Genome sequence of Rhodobacteraceae bacterium Lw-13e.</title>
        <authorList>
            <person name="Poehlein A."/>
            <person name="Wolter L."/>
            <person name="Daniel R."/>
            <person name="Brinkhoff T."/>
        </authorList>
    </citation>
    <scope>NUCLEOTIDE SEQUENCE [LARGE SCALE GENOMIC DNA]</scope>
    <source>
        <strain evidence="1 2">Lw-13e</strain>
    </source>
</reference>
<dbReference type="PROSITE" id="PS51257">
    <property type="entry name" value="PROKAR_LIPOPROTEIN"/>
    <property type="match status" value="1"/>
</dbReference>
<evidence type="ECO:0000313" key="1">
    <source>
        <dbReference type="EMBL" id="QPM91905.1"/>
    </source>
</evidence>
<protein>
    <recommendedName>
        <fullName evidence="3">Lipoprotein</fullName>
    </recommendedName>
</protein>
<evidence type="ECO:0000313" key="2">
    <source>
        <dbReference type="Proteomes" id="UP000283786"/>
    </source>
</evidence>
<keyword evidence="2" id="KW-1185">Reference proteome</keyword>